<dbReference type="Proteomes" id="UP001497516">
    <property type="component" value="Chromosome 5"/>
</dbReference>
<dbReference type="InterPro" id="IPR007750">
    <property type="entry name" value="DUF674"/>
</dbReference>
<name>A0AAV2ENH3_9ROSI</name>
<accession>A0AAV2ENH3</accession>
<evidence type="ECO:0000313" key="1">
    <source>
        <dbReference type="EMBL" id="CAL1387247.1"/>
    </source>
</evidence>
<gene>
    <name evidence="1" type="ORF">LTRI10_LOCUS28245</name>
</gene>
<dbReference type="PANTHER" id="PTHR33103:SF19">
    <property type="entry name" value="OS09G0544700 PROTEIN"/>
    <property type="match status" value="1"/>
</dbReference>
<evidence type="ECO:0000313" key="2">
    <source>
        <dbReference type="Proteomes" id="UP001497516"/>
    </source>
</evidence>
<dbReference type="EMBL" id="OZ034818">
    <property type="protein sequence ID" value="CAL1387247.1"/>
    <property type="molecule type" value="Genomic_DNA"/>
</dbReference>
<dbReference type="PANTHER" id="PTHR33103">
    <property type="entry name" value="OS01G0153900 PROTEIN"/>
    <property type="match status" value="1"/>
</dbReference>
<organism evidence="1 2">
    <name type="scientific">Linum trigynum</name>
    <dbReference type="NCBI Taxonomy" id="586398"/>
    <lineage>
        <taxon>Eukaryota</taxon>
        <taxon>Viridiplantae</taxon>
        <taxon>Streptophyta</taxon>
        <taxon>Embryophyta</taxon>
        <taxon>Tracheophyta</taxon>
        <taxon>Spermatophyta</taxon>
        <taxon>Magnoliopsida</taxon>
        <taxon>eudicotyledons</taxon>
        <taxon>Gunneridae</taxon>
        <taxon>Pentapetalae</taxon>
        <taxon>rosids</taxon>
        <taxon>fabids</taxon>
        <taxon>Malpighiales</taxon>
        <taxon>Linaceae</taxon>
        <taxon>Linum</taxon>
    </lineage>
</organism>
<reference evidence="1 2" key="1">
    <citation type="submission" date="2024-04" db="EMBL/GenBank/DDBJ databases">
        <authorList>
            <person name="Fracassetti M."/>
        </authorList>
    </citation>
    <scope>NUCLEOTIDE SEQUENCE [LARGE SCALE GENOMIC DNA]</scope>
</reference>
<proteinExistence type="predicted"/>
<dbReference type="AlphaFoldDB" id="A0AAV2ENH3"/>
<protein>
    <submittedName>
        <fullName evidence="1">Uncharacterized protein</fullName>
    </submittedName>
</protein>
<sequence>MAANHNSFRVKLIIDKRQNKDMQSTKHYLLNSLRGETHVKKVPLLPANPHRCLERTIYSCNEPTHNPRCAGVDSVGLVPRKCAYDVEVRFLDSVGWCREADFVKPELRFLVKDDLSVRHFDFSIMSGLSFLTTEFGVTDFGGVEERVVQVGVSEGMRLLEAFMHTTSALTTVFLGNK</sequence>
<keyword evidence="2" id="KW-1185">Reference proteome</keyword>
<dbReference type="Pfam" id="PF05056">
    <property type="entry name" value="DUF674"/>
    <property type="match status" value="1"/>
</dbReference>